<gene>
    <name evidence="1" type="ORF">L6452_33258</name>
</gene>
<evidence type="ECO:0000313" key="1">
    <source>
        <dbReference type="EMBL" id="KAI3693423.1"/>
    </source>
</evidence>
<dbReference type="EMBL" id="CM042057">
    <property type="protein sequence ID" value="KAI3693423.1"/>
    <property type="molecule type" value="Genomic_DNA"/>
</dbReference>
<name>A0ACB8Z7U5_ARCLA</name>
<organism evidence="1 2">
    <name type="scientific">Arctium lappa</name>
    <name type="common">Greater burdock</name>
    <name type="synonym">Lappa major</name>
    <dbReference type="NCBI Taxonomy" id="4217"/>
    <lineage>
        <taxon>Eukaryota</taxon>
        <taxon>Viridiplantae</taxon>
        <taxon>Streptophyta</taxon>
        <taxon>Embryophyta</taxon>
        <taxon>Tracheophyta</taxon>
        <taxon>Spermatophyta</taxon>
        <taxon>Magnoliopsida</taxon>
        <taxon>eudicotyledons</taxon>
        <taxon>Gunneridae</taxon>
        <taxon>Pentapetalae</taxon>
        <taxon>asterids</taxon>
        <taxon>campanulids</taxon>
        <taxon>Asterales</taxon>
        <taxon>Asteraceae</taxon>
        <taxon>Carduoideae</taxon>
        <taxon>Cardueae</taxon>
        <taxon>Arctiinae</taxon>
        <taxon>Arctium</taxon>
    </lineage>
</organism>
<keyword evidence="2" id="KW-1185">Reference proteome</keyword>
<comment type="caution">
    <text evidence="1">The sequence shown here is derived from an EMBL/GenBank/DDBJ whole genome shotgun (WGS) entry which is preliminary data.</text>
</comment>
<evidence type="ECO:0000313" key="2">
    <source>
        <dbReference type="Proteomes" id="UP001055879"/>
    </source>
</evidence>
<accession>A0ACB8Z7U5</accession>
<sequence>MVANFTLSGQIPAKDTGADDSSPKCDIFAGEWVRDPTGPRYTNRSCDTIEHHQNCMKNGRPDSGYIYWRWRPRDCELPIFDPEKFLDLMRKKSMAFIGDSISRNHVQSLLCALSQVEQPIEVYHDEEYRSKRWFFDSHKFTLSVIWSPFLTQAKIFEDNDGHASGAVRLHLDEPDSEWANGFGNFDYVHIGAGKWFLKTAIYYENNTIVGCHNCKKENVSELGFDYAYRKALQTALNFIIRSDHTVHALLRTTTPDHFENGEWNTGGYCNRTVPFKEGEIELRDIDTIMRDVELEEMKAVEAMNPSRKGSTLKLFDTTHLSLLRPDGHPGPYRAFHPFDGKNTNSEVQNDCLHWCLPGPIDSWNDLLMNILLRD</sequence>
<dbReference type="Proteomes" id="UP001055879">
    <property type="component" value="Linkage Group LG11"/>
</dbReference>
<proteinExistence type="predicted"/>
<protein>
    <submittedName>
        <fullName evidence="1">Uncharacterized protein</fullName>
    </submittedName>
</protein>
<reference evidence="2" key="1">
    <citation type="journal article" date="2022" name="Mol. Ecol. Resour.">
        <title>The genomes of chicory, endive, great burdock and yacon provide insights into Asteraceae palaeo-polyploidization history and plant inulin production.</title>
        <authorList>
            <person name="Fan W."/>
            <person name="Wang S."/>
            <person name="Wang H."/>
            <person name="Wang A."/>
            <person name="Jiang F."/>
            <person name="Liu H."/>
            <person name="Zhao H."/>
            <person name="Xu D."/>
            <person name="Zhang Y."/>
        </authorList>
    </citation>
    <scope>NUCLEOTIDE SEQUENCE [LARGE SCALE GENOMIC DNA]</scope>
    <source>
        <strain evidence="2">cv. Niubang</strain>
    </source>
</reference>
<reference evidence="1 2" key="2">
    <citation type="journal article" date="2022" name="Mol. Ecol. Resour.">
        <title>The genomes of chicory, endive, great burdock and yacon provide insights into Asteraceae paleo-polyploidization history and plant inulin production.</title>
        <authorList>
            <person name="Fan W."/>
            <person name="Wang S."/>
            <person name="Wang H."/>
            <person name="Wang A."/>
            <person name="Jiang F."/>
            <person name="Liu H."/>
            <person name="Zhao H."/>
            <person name="Xu D."/>
            <person name="Zhang Y."/>
        </authorList>
    </citation>
    <scope>NUCLEOTIDE SEQUENCE [LARGE SCALE GENOMIC DNA]</scope>
    <source>
        <strain evidence="2">cv. Niubang</strain>
    </source>
</reference>